<proteinExistence type="predicted"/>
<dbReference type="Proteomes" id="UP000647587">
    <property type="component" value="Unassembled WGS sequence"/>
</dbReference>
<name>A0ABQ2EQM6_9DEIO</name>
<dbReference type="EMBL" id="BMPP01000003">
    <property type="protein sequence ID" value="GGK17231.1"/>
    <property type="molecule type" value="Genomic_DNA"/>
</dbReference>
<accession>A0ABQ2EQM6</accession>
<protein>
    <submittedName>
        <fullName evidence="1">Uncharacterized protein</fullName>
    </submittedName>
</protein>
<gene>
    <name evidence="1" type="ORF">GCM10008955_08420</name>
</gene>
<organism evidence="1 2">
    <name type="scientific">Deinococcus malanensis</name>
    <dbReference type="NCBI Taxonomy" id="1706855"/>
    <lineage>
        <taxon>Bacteria</taxon>
        <taxon>Thermotogati</taxon>
        <taxon>Deinococcota</taxon>
        <taxon>Deinococci</taxon>
        <taxon>Deinococcales</taxon>
        <taxon>Deinococcaceae</taxon>
        <taxon>Deinococcus</taxon>
    </lineage>
</organism>
<evidence type="ECO:0000313" key="2">
    <source>
        <dbReference type="Proteomes" id="UP000647587"/>
    </source>
</evidence>
<reference evidence="2" key="1">
    <citation type="journal article" date="2019" name="Int. J. Syst. Evol. Microbiol.">
        <title>The Global Catalogue of Microorganisms (GCM) 10K type strain sequencing project: providing services to taxonomists for standard genome sequencing and annotation.</title>
        <authorList>
            <consortium name="The Broad Institute Genomics Platform"/>
            <consortium name="The Broad Institute Genome Sequencing Center for Infectious Disease"/>
            <person name="Wu L."/>
            <person name="Ma J."/>
        </authorList>
    </citation>
    <scope>NUCLEOTIDE SEQUENCE [LARGE SCALE GENOMIC DNA]</scope>
    <source>
        <strain evidence="2">JCM 30331</strain>
    </source>
</reference>
<comment type="caution">
    <text evidence="1">The sequence shown here is derived from an EMBL/GenBank/DDBJ whole genome shotgun (WGS) entry which is preliminary data.</text>
</comment>
<keyword evidence="2" id="KW-1185">Reference proteome</keyword>
<sequence length="177" mass="19000">MFMPGAYSSRMSDAFPSGTGPSLLDLLIEWQEGVGDRDRLIQRLTQLGPEQGAQVQQLIQEVQNSLAPTPSHAAPPPSPAEWRSELMACRARVWPAPDPAGLLVGPDVMILTDGHAGTIVRDHGARTLPGSVAASLMLLCQTIIMAQNAVDAQELSRLQQQRITANSTSLSDIEPVQ</sequence>
<evidence type="ECO:0000313" key="1">
    <source>
        <dbReference type="EMBL" id="GGK17231.1"/>
    </source>
</evidence>